<evidence type="ECO:0000256" key="1">
    <source>
        <dbReference type="SAM" id="MobiDB-lite"/>
    </source>
</evidence>
<organism evidence="2 3">
    <name type="scientific">Cytospora schulzeri</name>
    <dbReference type="NCBI Taxonomy" id="448051"/>
    <lineage>
        <taxon>Eukaryota</taxon>
        <taxon>Fungi</taxon>
        <taxon>Dikarya</taxon>
        <taxon>Ascomycota</taxon>
        <taxon>Pezizomycotina</taxon>
        <taxon>Sordariomycetes</taxon>
        <taxon>Sordariomycetidae</taxon>
        <taxon>Diaporthales</taxon>
        <taxon>Cytosporaceae</taxon>
        <taxon>Cytospora</taxon>
    </lineage>
</organism>
<comment type="caution">
    <text evidence="2">The sequence shown here is derived from an EMBL/GenBank/DDBJ whole genome shotgun (WGS) entry which is preliminary data.</text>
</comment>
<dbReference type="STRING" id="356882.A0A423WRR1"/>
<reference evidence="2 3" key="1">
    <citation type="submission" date="2015-09" db="EMBL/GenBank/DDBJ databases">
        <title>Host preference determinants of Valsa canker pathogens revealed by comparative genomics.</title>
        <authorList>
            <person name="Yin Z."/>
            <person name="Huang L."/>
        </authorList>
    </citation>
    <scope>NUCLEOTIDE SEQUENCE [LARGE SCALE GENOMIC DNA]</scope>
    <source>
        <strain evidence="2 3">03-1</strain>
    </source>
</reference>
<feature type="region of interest" description="Disordered" evidence="1">
    <location>
        <begin position="283"/>
        <end position="328"/>
    </location>
</feature>
<evidence type="ECO:0000313" key="2">
    <source>
        <dbReference type="EMBL" id="ROW06129.1"/>
    </source>
</evidence>
<dbReference type="EMBL" id="LKEA01000011">
    <property type="protein sequence ID" value="ROW06129.1"/>
    <property type="molecule type" value="Genomic_DNA"/>
</dbReference>
<gene>
    <name evidence="2" type="ORF">VMCG_04627</name>
</gene>
<feature type="region of interest" description="Disordered" evidence="1">
    <location>
        <begin position="20"/>
        <end position="44"/>
    </location>
</feature>
<dbReference type="OrthoDB" id="5244495at2759"/>
<protein>
    <submittedName>
        <fullName evidence="2">Uncharacterized protein</fullName>
    </submittedName>
</protein>
<feature type="compositionally biased region" description="Polar residues" evidence="1">
    <location>
        <begin position="148"/>
        <end position="172"/>
    </location>
</feature>
<proteinExistence type="predicted"/>
<feature type="compositionally biased region" description="Polar residues" evidence="1">
    <location>
        <begin position="283"/>
        <end position="294"/>
    </location>
</feature>
<sequence>MGGKPWSDLEERIFWESIAPRAPPGLDAGGRRGQRPAGGPRSWAPLAKEMKRLMSAAAPNQPPREYNNIGCYEHYYHNHVRTLKKPSATYSPHARPHVMNYRAWLRRNQAANNRSTASNDSNNGFMTRQLQAQASRRQQRFQSHRGQPPTQNMSATGTGNSSQGVTNLNQPTLPVPRLPQAYGNVGNGSFSVPTPNQYPGSTSAQSGRVSGTQGEAVGPPAYSPVQSGGTHRTRGRAAGVSDYSPSQSGNVHRTHRQAAGASAYNPAPSGVTPRIYGYTTYIPRNNSAQYGGRSSSHEQVDDGFNDSDTDYSSEGQLSDDDGATPHAG</sequence>
<feature type="compositionally biased region" description="Polar residues" evidence="1">
    <location>
        <begin position="187"/>
        <end position="213"/>
    </location>
</feature>
<accession>A0A423WRR1</accession>
<feature type="region of interest" description="Disordered" evidence="1">
    <location>
        <begin position="131"/>
        <end position="271"/>
    </location>
</feature>
<name>A0A423WRR1_9PEZI</name>
<keyword evidence="3" id="KW-1185">Reference proteome</keyword>
<dbReference type="Proteomes" id="UP000283895">
    <property type="component" value="Unassembled WGS sequence"/>
</dbReference>
<dbReference type="AlphaFoldDB" id="A0A423WRR1"/>
<feature type="compositionally biased region" description="Acidic residues" evidence="1">
    <location>
        <begin position="301"/>
        <end position="322"/>
    </location>
</feature>
<evidence type="ECO:0000313" key="3">
    <source>
        <dbReference type="Proteomes" id="UP000283895"/>
    </source>
</evidence>